<gene>
    <name evidence="2" type="primary">LOC106065389</name>
</gene>
<dbReference type="OrthoDB" id="10325338at2759"/>
<keyword evidence="1" id="KW-1185">Reference proteome</keyword>
<proteinExistence type="predicted"/>
<accession>A0A9W2ZNX0</accession>
<dbReference type="AlphaFoldDB" id="A0A9W2ZNX0"/>
<reference evidence="2" key="1">
    <citation type="submission" date="2025-08" db="UniProtKB">
        <authorList>
            <consortium name="RefSeq"/>
        </authorList>
    </citation>
    <scope>IDENTIFICATION</scope>
</reference>
<organism evidence="1 2">
    <name type="scientific">Biomphalaria glabrata</name>
    <name type="common">Bloodfluke planorb</name>
    <name type="synonym">Freshwater snail</name>
    <dbReference type="NCBI Taxonomy" id="6526"/>
    <lineage>
        <taxon>Eukaryota</taxon>
        <taxon>Metazoa</taxon>
        <taxon>Spiralia</taxon>
        <taxon>Lophotrochozoa</taxon>
        <taxon>Mollusca</taxon>
        <taxon>Gastropoda</taxon>
        <taxon>Heterobranchia</taxon>
        <taxon>Euthyneura</taxon>
        <taxon>Panpulmonata</taxon>
        <taxon>Hygrophila</taxon>
        <taxon>Lymnaeoidea</taxon>
        <taxon>Planorbidae</taxon>
        <taxon>Biomphalaria</taxon>
    </lineage>
</organism>
<protein>
    <submittedName>
        <fullName evidence="2">Tubulin alpha chain-like isoform X1</fullName>
    </submittedName>
</protein>
<sequence>MLDLDFNQVYLIVIDPARHSDQHHGRYRASSMLCKGDVLKDGSDADCCSTGDLAKVQHTVYTATSEAWTALYNMLDLMHVKLAFVHWQVSTLSLKKLFGILLSRLSSCVEECFEETFSKENNLV</sequence>
<dbReference type="GeneID" id="106065389"/>
<evidence type="ECO:0000313" key="2">
    <source>
        <dbReference type="RefSeq" id="XP_055876747.1"/>
    </source>
</evidence>
<name>A0A9W2ZNX0_BIOGL</name>
<dbReference type="RefSeq" id="XP_055876747.1">
    <property type="nucleotide sequence ID" value="XM_056020772.1"/>
</dbReference>
<dbReference type="Proteomes" id="UP001165740">
    <property type="component" value="Chromosome 1"/>
</dbReference>
<evidence type="ECO:0000313" key="1">
    <source>
        <dbReference type="Proteomes" id="UP001165740"/>
    </source>
</evidence>